<evidence type="ECO:0000313" key="3">
    <source>
        <dbReference type="EMBL" id="QHT25931.1"/>
    </source>
</evidence>
<sequence length="184" mass="21430">MNNMQMMGQMYPQMASGTGDGTSIAALRNDYSQVIKKYPQMQMPQNNPTQQQLLQLQQMQQLQQQQQQQYEDSQKTHINNLVNDINRDLEKYQPSKSRMTETDSTDTEDNKTESWGSYVPNFIKEPILLLLIYLILSQEFVRQYIAKYVTYLEPKNGSVPVTGIVIYGIILTVLFTFFKKILLR</sequence>
<reference evidence="3" key="1">
    <citation type="journal article" date="2020" name="Nature">
        <title>Giant virus diversity and host interactions through global metagenomics.</title>
        <authorList>
            <person name="Schulz F."/>
            <person name="Roux S."/>
            <person name="Paez-Espino D."/>
            <person name="Jungbluth S."/>
            <person name="Walsh D.A."/>
            <person name="Denef V.J."/>
            <person name="McMahon K.D."/>
            <person name="Konstantinidis K.T."/>
            <person name="Eloe-Fadrosh E.A."/>
            <person name="Kyrpides N.C."/>
            <person name="Woyke T."/>
        </authorList>
    </citation>
    <scope>NUCLEOTIDE SEQUENCE</scope>
    <source>
        <strain evidence="3">GVMAG-M-3300023179-27</strain>
    </source>
</reference>
<feature type="transmembrane region" description="Helical" evidence="2">
    <location>
        <begin position="127"/>
        <end position="145"/>
    </location>
</feature>
<name>A0A6C0EBD7_9ZZZZ</name>
<accession>A0A6C0EBD7</accession>
<keyword evidence="2" id="KW-0812">Transmembrane</keyword>
<proteinExistence type="predicted"/>
<dbReference type="EMBL" id="MN739776">
    <property type="protein sequence ID" value="QHT25931.1"/>
    <property type="molecule type" value="Genomic_DNA"/>
</dbReference>
<feature type="region of interest" description="Disordered" evidence="1">
    <location>
        <begin position="89"/>
        <end position="112"/>
    </location>
</feature>
<protein>
    <submittedName>
        <fullName evidence="3">Uncharacterized protein</fullName>
    </submittedName>
</protein>
<keyword evidence="2" id="KW-0472">Membrane</keyword>
<organism evidence="3">
    <name type="scientific">viral metagenome</name>
    <dbReference type="NCBI Taxonomy" id="1070528"/>
    <lineage>
        <taxon>unclassified sequences</taxon>
        <taxon>metagenomes</taxon>
        <taxon>organismal metagenomes</taxon>
    </lineage>
</organism>
<feature type="compositionally biased region" description="Basic and acidic residues" evidence="1">
    <location>
        <begin position="89"/>
        <end position="101"/>
    </location>
</feature>
<evidence type="ECO:0000256" key="1">
    <source>
        <dbReference type="SAM" id="MobiDB-lite"/>
    </source>
</evidence>
<keyword evidence="2" id="KW-1133">Transmembrane helix</keyword>
<feature type="transmembrane region" description="Helical" evidence="2">
    <location>
        <begin position="157"/>
        <end position="178"/>
    </location>
</feature>
<evidence type="ECO:0000256" key="2">
    <source>
        <dbReference type="SAM" id="Phobius"/>
    </source>
</evidence>
<dbReference type="AlphaFoldDB" id="A0A6C0EBD7"/>